<name>A0A9K3IVR6_HELAN</name>
<dbReference type="InterPro" id="IPR006527">
    <property type="entry name" value="F-box-assoc_dom_typ1"/>
</dbReference>
<dbReference type="Proteomes" id="UP000215914">
    <property type="component" value="Unassembled WGS sequence"/>
</dbReference>
<dbReference type="AlphaFoldDB" id="A0A9K3IVR6"/>
<dbReference type="InterPro" id="IPR001810">
    <property type="entry name" value="F-box_dom"/>
</dbReference>
<dbReference type="PANTHER" id="PTHR31672">
    <property type="entry name" value="BNACNNG10540D PROTEIN"/>
    <property type="match status" value="1"/>
</dbReference>
<dbReference type="PANTHER" id="PTHR31672:SF10">
    <property type="entry name" value="F-BOX DOMAIN-CONTAINING PROTEIN"/>
    <property type="match status" value="1"/>
</dbReference>
<sequence>MSDHIPFEIQMEIMKRFPVKSLIQFRSVSKAWKSLIDSSDFIKLYSGRQQHLLLRYDLQYKLEEPEYVSIVDDDTFPGHKVSPTIPVQLNILENSRIIGNSHGLLCLYGYYYGWGGRVHTAVLWNISIRKAVDVVVPNVAYGKYATSLGFGVCGKTIDPKIVKVTYIASWKDIESIPDSIPSQVEVFTVSTGAWRRPYSCNLPRKSITFHYDQVVVDGVLYWIVSDRITTDGGFRSLNLIISFDITSEEFREINLPDALAHHQPYKLSISKLKESLVVVQSYGEINDRVFFVWMMKDGVPKSFTKMFTICTPDATIISVPGFRKSGEPIIEILDDFCHPHEYWSLFVYEPYSKHINNIGIREWLCSFSLYNYMETLLLHDQPDLTTNDFPNFTADDIESGEQELNF</sequence>
<evidence type="ECO:0000313" key="2">
    <source>
        <dbReference type="EMBL" id="KAF5803852.1"/>
    </source>
</evidence>
<dbReference type="PROSITE" id="PS50181">
    <property type="entry name" value="FBOX"/>
    <property type="match status" value="1"/>
</dbReference>
<dbReference type="CDD" id="cd22157">
    <property type="entry name" value="F-box_AtFBW1-like"/>
    <property type="match status" value="1"/>
</dbReference>
<evidence type="ECO:0000259" key="1">
    <source>
        <dbReference type="PROSITE" id="PS50181"/>
    </source>
</evidence>
<dbReference type="NCBIfam" id="TIGR01640">
    <property type="entry name" value="F_box_assoc_1"/>
    <property type="match status" value="1"/>
</dbReference>
<dbReference type="Pfam" id="PF00646">
    <property type="entry name" value="F-box"/>
    <property type="match status" value="1"/>
</dbReference>
<organism evidence="2 3">
    <name type="scientific">Helianthus annuus</name>
    <name type="common">Common sunflower</name>
    <dbReference type="NCBI Taxonomy" id="4232"/>
    <lineage>
        <taxon>Eukaryota</taxon>
        <taxon>Viridiplantae</taxon>
        <taxon>Streptophyta</taxon>
        <taxon>Embryophyta</taxon>
        <taxon>Tracheophyta</taxon>
        <taxon>Spermatophyta</taxon>
        <taxon>Magnoliopsida</taxon>
        <taxon>eudicotyledons</taxon>
        <taxon>Gunneridae</taxon>
        <taxon>Pentapetalae</taxon>
        <taxon>asterids</taxon>
        <taxon>campanulids</taxon>
        <taxon>Asterales</taxon>
        <taxon>Asteraceae</taxon>
        <taxon>Asteroideae</taxon>
        <taxon>Heliantheae alliance</taxon>
        <taxon>Heliantheae</taxon>
        <taxon>Helianthus</taxon>
    </lineage>
</organism>
<dbReference type="OrthoDB" id="5314306at2759"/>
<proteinExistence type="predicted"/>
<dbReference type="Pfam" id="PF07734">
    <property type="entry name" value="FBA_1"/>
    <property type="match status" value="1"/>
</dbReference>
<reference evidence="2" key="2">
    <citation type="submission" date="2020-06" db="EMBL/GenBank/DDBJ databases">
        <title>Helianthus annuus Genome sequencing and assembly Release 2.</title>
        <authorList>
            <person name="Gouzy J."/>
            <person name="Langlade N."/>
            <person name="Munos S."/>
        </authorList>
    </citation>
    <scope>NUCLEOTIDE SEQUENCE</scope>
    <source>
        <tissue evidence="2">Leaves</tissue>
    </source>
</reference>
<comment type="caution">
    <text evidence="2">The sequence shown here is derived from an EMBL/GenBank/DDBJ whole genome shotgun (WGS) entry which is preliminary data.</text>
</comment>
<dbReference type="Gramene" id="mRNA:HanXRQr2_Chr06g0276261">
    <property type="protein sequence ID" value="CDS:HanXRQr2_Chr06g0276261.1"/>
    <property type="gene ID" value="HanXRQr2_Chr06g0276261"/>
</dbReference>
<accession>A0A9K3IVR6</accession>
<dbReference type="Gene3D" id="1.20.1280.50">
    <property type="match status" value="1"/>
</dbReference>
<feature type="domain" description="F-box" evidence="1">
    <location>
        <begin position="1"/>
        <end position="45"/>
    </location>
</feature>
<dbReference type="SMART" id="SM00256">
    <property type="entry name" value="FBOX"/>
    <property type="match status" value="1"/>
</dbReference>
<dbReference type="InterPro" id="IPR050796">
    <property type="entry name" value="SCF_F-box_component"/>
</dbReference>
<protein>
    <submittedName>
        <fullName evidence="2">F-box domain-containing protein</fullName>
    </submittedName>
</protein>
<keyword evidence="3" id="KW-1185">Reference proteome</keyword>
<dbReference type="SUPFAM" id="SSF81383">
    <property type="entry name" value="F-box domain"/>
    <property type="match status" value="1"/>
</dbReference>
<reference evidence="2" key="1">
    <citation type="journal article" date="2017" name="Nature">
        <title>The sunflower genome provides insights into oil metabolism, flowering and Asterid evolution.</title>
        <authorList>
            <person name="Badouin H."/>
            <person name="Gouzy J."/>
            <person name="Grassa C.J."/>
            <person name="Murat F."/>
            <person name="Staton S.E."/>
            <person name="Cottret L."/>
            <person name="Lelandais-Briere C."/>
            <person name="Owens G.L."/>
            <person name="Carrere S."/>
            <person name="Mayjonade B."/>
            <person name="Legrand L."/>
            <person name="Gill N."/>
            <person name="Kane N.C."/>
            <person name="Bowers J.E."/>
            <person name="Hubner S."/>
            <person name="Bellec A."/>
            <person name="Berard A."/>
            <person name="Berges H."/>
            <person name="Blanchet N."/>
            <person name="Boniface M.C."/>
            <person name="Brunel D."/>
            <person name="Catrice O."/>
            <person name="Chaidir N."/>
            <person name="Claudel C."/>
            <person name="Donnadieu C."/>
            <person name="Faraut T."/>
            <person name="Fievet G."/>
            <person name="Helmstetter N."/>
            <person name="King M."/>
            <person name="Knapp S.J."/>
            <person name="Lai Z."/>
            <person name="Le Paslier M.C."/>
            <person name="Lippi Y."/>
            <person name="Lorenzon L."/>
            <person name="Mandel J.R."/>
            <person name="Marage G."/>
            <person name="Marchand G."/>
            <person name="Marquand E."/>
            <person name="Bret-Mestries E."/>
            <person name="Morien E."/>
            <person name="Nambeesan S."/>
            <person name="Nguyen T."/>
            <person name="Pegot-Espagnet P."/>
            <person name="Pouilly N."/>
            <person name="Raftis F."/>
            <person name="Sallet E."/>
            <person name="Schiex T."/>
            <person name="Thomas J."/>
            <person name="Vandecasteele C."/>
            <person name="Vares D."/>
            <person name="Vear F."/>
            <person name="Vautrin S."/>
            <person name="Crespi M."/>
            <person name="Mangin B."/>
            <person name="Burke J.M."/>
            <person name="Salse J."/>
            <person name="Munos S."/>
            <person name="Vincourt P."/>
            <person name="Rieseberg L.H."/>
            <person name="Langlade N.B."/>
        </authorList>
    </citation>
    <scope>NUCLEOTIDE SEQUENCE</scope>
    <source>
        <tissue evidence="2">Leaves</tissue>
    </source>
</reference>
<evidence type="ECO:0000313" key="3">
    <source>
        <dbReference type="Proteomes" id="UP000215914"/>
    </source>
</evidence>
<gene>
    <name evidence="2" type="ORF">HanXRQr2_Chr06g0276261</name>
</gene>
<dbReference type="InterPro" id="IPR036047">
    <property type="entry name" value="F-box-like_dom_sf"/>
</dbReference>
<dbReference type="InterPro" id="IPR017451">
    <property type="entry name" value="F-box-assoc_interact_dom"/>
</dbReference>
<dbReference type="EMBL" id="MNCJ02000321">
    <property type="protein sequence ID" value="KAF5803852.1"/>
    <property type="molecule type" value="Genomic_DNA"/>
</dbReference>